<feature type="transmembrane region" description="Helical" evidence="1">
    <location>
        <begin position="154"/>
        <end position="174"/>
    </location>
</feature>
<keyword evidence="1" id="KW-0812">Transmembrane</keyword>
<organism evidence="2 3">
    <name type="scientific">Thermomonas aquatica</name>
    <dbReference type="NCBI Taxonomy" id="2202149"/>
    <lineage>
        <taxon>Bacteria</taxon>
        <taxon>Pseudomonadati</taxon>
        <taxon>Pseudomonadota</taxon>
        <taxon>Gammaproteobacteria</taxon>
        <taxon>Lysobacterales</taxon>
        <taxon>Lysobacteraceae</taxon>
        <taxon>Thermomonas</taxon>
    </lineage>
</organism>
<evidence type="ECO:0000313" key="2">
    <source>
        <dbReference type="EMBL" id="QDA57374.1"/>
    </source>
</evidence>
<reference evidence="2 3" key="1">
    <citation type="submission" date="2019-06" db="EMBL/GenBank/DDBJ databases">
        <title>Thermomonas aquatica sp. nov., isolated from an industrial wastewater treatment plant.</title>
        <authorList>
            <person name="Jeon J.H."/>
            <person name="Park D.-S."/>
        </authorList>
    </citation>
    <scope>NUCLEOTIDE SEQUENCE [LARGE SCALE GENOMIC DNA]</scope>
    <source>
        <strain evidence="2 3">SY21</strain>
    </source>
</reference>
<feature type="transmembrane region" description="Helical" evidence="1">
    <location>
        <begin position="12"/>
        <end position="31"/>
    </location>
</feature>
<sequence length="209" mass="22272">MSARPALPTPHPALLAAAGLAAVGMAWLGYAPDSPLSGDQRDFPGGVAIGMAIGFVLMFAIRSIPSLRARVAQANYDTVVPAVRQRYLREFLPAMGAYVLAVFASLLLLKRIDAPALRALAALLPALPIGFALRAIMRYMRNVDEMQQRIELESIAFAAALVSLLYLAGGFLQLARVIDLSASIAMAMVFPLTCGVYGVAKLVVAGRFR</sequence>
<feature type="transmembrane region" description="Helical" evidence="1">
    <location>
        <begin position="91"/>
        <end position="109"/>
    </location>
</feature>
<dbReference type="AlphaFoldDB" id="A0A5B7ZQD6"/>
<keyword evidence="1" id="KW-0472">Membrane</keyword>
<dbReference type="RefSeq" id="WP_139716425.1">
    <property type="nucleotide sequence ID" value="NZ_CP040871.1"/>
</dbReference>
<protein>
    <submittedName>
        <fullName evidence="2">Uncharacterized protein</fullName>
    </submittedName>
</protein>
<dbReference type="KEGG" id="thes:FHQ07_08640"/>
<gene>
    <name evidence="2" type="ORF">FHQ07_08640</name>
</gene>
<name>A0A5B7ZQD6_9GAMM</name>
<accession>A0A5B7ZQD6</accession>
<keyword evidence="3" id="KW-1185">Reference proteome</keyword>
<evidence type="ECO:0000256" key="1">
    <source>
        <dbReference type="SAM" id="Phobius"/>
    </source>
</evidence>
<keyword evidence="1" id="KW-1133">Transmembrane helix</keyword>
<dbReference type="Proteomes" id="UP000308149">
    <property type="component" value="Chromosome"/>
</dbReference>
<feature type="transmembrane region" description="Helical" evidence="1">
    <location>
        <begin position="180"/>
        <end position="204"/>
    </location>
</feature>
<feature type="transmembrane region" description="Helical" evidence="1">
    <location>
        <begin position="115"/>
        <end position="133"/>
    </location>
</feature>
<feature type="transmembrane region" description="Helical" evidence="1">
    <location>
        <begin position="43"/>
        <end position="61"/>
    </location>
</feature>
<evidence type="ECO:0000313" key="3">
    <source>
        <dbReference type="Proteomes" id="UP000308149"/>
    </source>
</evidence>
<dbReference type="OrthoDB" id="5956355at2"/>
<dbReference type="EMBL" id="CP040871">
    <property type="protein sequence ID" value="QDA57374.1"/>
    <property type="molecule type" value="Genomic_DNA"/>
</dbReference>
<proteinExistence type="predicted"/>